<proteinExistence type="predicted"/>
<sequence>MVGIQVLQAQVLWESASDNQERVVAGLRCGNIAMMTFILECSQESQTRQVEEANPRV</sequence>
<reference evidence="2" key="1">
    <citation type="submission" date="2017-02" db="EMBL/GenBank/DDBJ databases">
        <authorList>
            <person name="Varghese N."/>
            <person name="Submissions S."/>
        </authorList>
    </citation>
    <scope>NUCLEOTIDE SEQUENCE [LARGE SCALE GENOMIC DNA]</scope>
    <source>
        <strain evidence="2">ATCC 27094</strain>
    </source>
</reference>
<evidence type="ECO:0000313" key="1">
    <source>
        <dbReference type="EMBL" id="SJZ81429.1"/>
    </source>
</evidence>
<evidence type="ECO:0000313" key="2">
    <source>
        <dbReference type="Proteomes" id="UP000190092"/>
    </source>
</evidence>
<name>A0A1T4NQF0_9HYPH</name>
<accession>A0A1T4NQF0</accession>
<dbReference type="Proteomes" id="UP000190092">
    <property type="component" value="Unassembled WGS sequence"/>
</dbReference>
<organism evidence="1 2">
    <name type="scientific">Enhydrobacter aerosaccus</name>
    <dbReference type="NCBI Taxonomy" id="225324"/>
    <lineage>
        <taxon>Bacteria</taxon>
        <taxon>Pseudomonadati</taxon>
        <taxon>Pseudomonadota</taxon>
        <taxon>Alphaproteobacteria</taxon>
        <taxon>Hyphomicrobiales</taxon>
        <taxon>Enhydrobacter</taxon>
    </lineage>
</organism>
<gene>
    <name evidence="1" type="ORF">SAMN02745126_02393</name>
</gene>
<protein>
    <submittedName>
        <fullName evidence="1">Uncharacterized protein</fullName>
    </submittedName>
</protein>
<dbReference type="STRING" id="225324.SAMN02745126_02393"/>
<dbReference type="EMBL" id="FUWJ01000002">
    <property type="protein sequence ID" value="SJZ81429.1"/>
    <property type="molecule type" value="Genomic_DNA"/>
</dbReference>
<dbReference type="AlphaFoldDB" id="A0A1T4NQF0"/>
<keyword evidence="2" id="KW-1185">Reference proteome</keyword>